<dbReference type="GO" id="GO:0005634">
    <property type="term" value="C:nucleus"/>
    <property type="evidence" value="ECO:0007669"/>
    <property type="project" value="TreeGrafter"/>
</dbReference>
<dbReference type="GO" id="GO:0005829">
    <property type="term" value="C:cytosol"/>
    <property type="evidence" value="ECO:0007669"/>
    <property type="project" value="TreeGrafter"/>
</dbReference>
<evidence type="ECO:0000256" key="4">
    <source>
        <dbReference type="ARBA" id="ARBA00029737"/>
    </source>
</evidence>
<evidence type="ECO:0000256" key="7">
    <source>
        <dbReference type="ARBA" id="ARBA00053831"/>
    </source>
</evidence>
<dbReference type="GO" id="GO:0031624">
    <property type="term" value="F:ubiquitin conjugating enzyme binding"/>
    <property type="evidence" value="ECO:0007669"/>
    <property type="project" value="TreeGrafter"/>
</dbReference>
<accession>A0AAQ4DSN2</accession>
<dbReference type="GO" id="GO:0000209">
    <property type="term" value="P:protein polyubiquitination"/>
    <property type="evidence" value="ECO:0007669"/>
    <property type="project" value="TreeGrafter"/>
</dbReference>
<organism evidence="9 10">
    <name type="scientific">Amblyomma americanum</name>
    <name type="common">Lone star tick</name>
    <dbReference type="NCBI Taxonomy" id="6943"/>
    <lineage>
        <taxon>Eukaryota</taxon>
        <taxon>Metazoa</taxon>
        <taxon>Ecdysozoa</taxon>
        <taxon>Arthropoda</taxon>
        <taxon>Chelicerata</taxon>
        <taxon>Arachnida</taxon>
        <taxon>Acari</taxon>
        <taxon>Parasitiformes</taxon>
        <taxon>Ixodida</taxon>
        <taxon>Ixodoidea</taxon>
        <taxon>Ixodidae</taxon>
        <taxon>Amblyomminae</taxon>
        <taxon>Amblyomma</taxon>
    </lineage>
</organism>
<protein>
    <recommendedName>
        <fullName evidence="3">E3 ubiquitin-protein ligase E3D</fullName>
        <ecNumber evidence="2">2.3.2.26</ecNumber>
    </recommendedName>
    <alternativeName>
        <fullName evidence="6">HECT-type E3 ubiquitin transferase E3D</fullName>
    </alternativeName>
    <alternativeName>
        <fullName evidence="5">UbcH10-binding protein with a HECT-like domain</fullName>
    </alternativeName>
    <alternativeName>
        <fullName evidence="4">Ubiquitin-conjugating enzyme E2C-binding protein</fullName>
    </alternativeName>
</protein>
<dbReference type="GO" id="GO:0061630">
    <property type="term" value="F:ubiquitin protein ligase activity"/>
    <property type="evidence" value="ECO:0007669"/>
    <property type="project" value="UniProtKB-EC"/>
</dbReference>
<dbReference type="GO" id="GO:0000151">
    <property type="term" value="C:ubiquitin ligase complex"/>
    <property type="evidence" value="ECO:0007669"/>
    <property type="project" value="TreeGrafter"/>
</dbReference>
<feature type="non-terminal residue" evidence="9">
    <location>
        <position position="980"/>
    </location>
</feature>
<dbReference type="EMBL" id="JARKHS020027306">
    <property type="protein sequence ID" value="KAK8765472.1"/>
    <property type="molecule type" value="Genomic_DNA"/>
</dbReference>
<dbReference type="AlphaFoldDB" id="A0AAQ4DSN2"/>
<dbReference type="GO" id="GO:0043161">
    <property type="term" value="P:proteasome-mediated ubiquitin-dependent protein catabolic process"/>
    <property type="evidence" value="ECO:0007669"/>
    <property type="project" value="TreeGrafter"/>
</dbReference>
<dbReference type="Pfam" id="PF09814">
    <property type="entry name" value="HECT_2"/>
    <property type="match status" value="1"/>
</dbReference>
<name>A0AAQ4DSN2_AMBAM</name>
<dbReference type="Proteomes" id="UP001321473">
    <property type="component" value="Unassembled WGS sequence"/>
</dbReference>
<evidence type="ECO:0000313" key="10">
    <source>
        <dbReference type="Proteomes" id="UP001321473"/>
    </source>
</evidence>
<dbReference type="InterPro" id="IPR019193">
    <property type="entry name" value="UBQ-conj_enz_E2-bd_prot"/>
</dbReference>
<dbReference type="GO" id="GO:0006513">
    <property type="term" value="P:protein monoubiquitination"/>
    <property type="evidence" value="ECO:0007669"/>
    <property type="project" value="TreeGrafter"/>
</dbReference>
<dbReference type="PANTHER" id="PTHR31531:SF2">
    <property type="entry name" value="E3 UBIQUITIN-PROTEIN LIGASE E3D"/>
    <property type="match status" value="1"/>
</dbReference>
<keyword evidence="10" id="KW-1185">Reference proteome</keyword>
<comment type="function">
    <text evidence="7">E3 ubiquitin-protein ligase which accepts ubiquitin from specific E2 ubiquitin-conjugating enzymes, and transfers it to substrates, generally promoting their degradation by the proteasome. Independently of its E3 ubiquitin-protein ligase activity, acts as an inhibitor of CPSF3 endonuclease activity by blocking CPSF3 active site.</text>
</comment>
<gene>
    <name evidence="9" type="ORF">V5799_031919</name>
</gene>
<dbReference type="PANTHER" id="PTHR31531">
    <property type="entry name" value="E3 UBIQUITIN-PROTEIN LIGASE E3D FAMILY MEMBER"/>
    <property type="match status" value="1"/>
</dbReference>
<evidence type="ECO:0000256" key="5">
    <source>
        <dbReference type="ARBA" id="ARBA00032234"/>
    </source>
</evidence>
<proteinExistence type="predicted"/>
<sequence length="980" mass="106786">MDCWLEVRPLLKVCKVQLLLWNSDVGTVTAGCSASCIRLTVLRKRAGGDSDNALIELVFPDDYSFQGETLTPSTESCMVRERKGSVETLPCREVTFIVRFDRENSGVEANAVFRLVAGEPYVVMCTRCSARIIGEDKIFRRVLPLPSEDWKEAAGDWFCHRHAGTDGGEVPDVLAPRADELFTSARHLLVHDSLLDEAVKQEAGKLRCGSCNAVVGKKAAVSSSALFATRVSVSPVGIGENGRHVGGDAAAVGLLLNFIKEHLEMSKTCRMIFESAMICISYSNAASGTACDPATVKLTELHGHQRDASTGFSADDMPDLRSWTTHLDRHQAPPSATSQLSERIEAAQEWQLTSGHGKGFGTMRLKNSFSFLIQAMICISYSNAASGTACDPATVKLTELHGHQRNASTGFSADDMPDLRSWTTHLDRHQAPPSATSQLSERIEAAQEWQLTSGRGEGFGTMRLKNSFSFLIQAMICISYSNAASGTACDPATVKLTELHGHQRNASTGFSADDMPDLRSWTTHLDRHRAPPSAMSQLSERIEAAQEWQLTSGHGKGFGTMRLKNPFSFLIQAMICISYSDAASGMACDPATVKLTELHGHHRDASTGFSADDMPDLRSWTTHLDRHQAPPSATSQLSERIEAAQEWQLTSGRGEGFGTMRLKNSFSFLIQAMICISYSNAASGTACDPATVKLTELHGHQRNASTGFSADDMPDLRSWTTHLDRHQAPPSATSQLSERIEAAQEWQLTSGRGEGFGTMRLKNSFSFLIQAMICISYSDAASGMACDPATVKLTELHGHQRNASTGFSADDMPDLRSWTTHLDRHQAPPSATSQLSERIEAAQEWQLTSGRGEGFGTMRLKNSFSFLIQAMICISYSNAASGTACDPATVKLTELHGHQRNASTGFSADDMPDLRSWTTHLDRHQAPPSATSQLSERIEAAQEWQLTSGRGEGFGTMRLKNPFSFLIQAMICISYSNAAS</sequence>
<evidence type="ECO:0000256" key="3">
    <source>
        <dbReference type="ARBA" id="ARBA00013646"/>
    </source>
</evidence>
<reference evidence="9 10" key="1">
    <citation type="journal article" date="2023" name="Arcadia Sci">
        <title>De novo assembly of a long-read Amblyomma americanum tick genome.</title>
        <authorList>
            <person name="Chou S."/>
            <person name="Poskanzer K.E."/>
            <person name="Rollins M."/>
            <person name="Thuy-Boun P.S."/>
        </authorList>
    </citation>
    <scope>NUCLEOTIDE SEQUENCE [LARGE SCALE GENOMIC DNA]</scope>
    <source>
        <strain evidence="9">F_SG_1</strain>
        <tissue evidence="9">Salivary glands</tissue>
    </source>
</reference>
<evidence type="ECO:0000256" key="2">
    <source>
        <dbReference type="ARBA" id="ARBA00012485"/>
    </source>
</evidence>
<comment type="subunit">
    <text evidence="8">Interacts with UBE2C/UbcH10 (E2 ubiquitin-conjugating enzyme). In vitro, interacts with cyclin-B.</text>
</comment>
<dbReference type="EC" id="2.3.2.26" evidence="2"/>
<dbReference type="GO" id="GO:0051865">
    <property type="term" value="P:protein autoubiquitination"/>
    <property type="evidence" value="ECO:0007669"/>
    <property type="project" value="TreeGrafter"/>
</dbReference>
<comment type="caution">
    <text evidence="9">The sequence shown here is derived from an EMBL/GenBank/DDBJ whole genome shotgun (WGS) entry which is preliminary data.</text>
</comment>
<evidence type="ECO:0000256" key="1">
    <source>
        <dbReference type="ARBA" id="ARBA00000885"/>
    </source>
</evidence>
<evidence type="ECO:0000256" key="8">
    <source>
        <dbReference type="ARBA" id="ARBA00064185"/>
    </source>
</evidence>
<comment type="catalytic activity">
    <reaction evidence="1">
        <text>S-ubiquitinyl-[E2 ubiquitin-conjugating enzyme]-L-cysteine + [acceptor protein]-L-lysine = [E2 ubiquitin-conjugating enzyme]-L-cysteine + N(6)-ubiquitinyl-[acceptor protein]-L-lysine.</text>
        <dbReference type="EC" id="2.3.2.26"/>
    </reaction>
</comment>
<evidence type="ECO:0000256" key="6">
    <source>
        <dbReference type="ARBA" id="ARBA00032298"/>
    </source>
</evidence>
<evidence type="ECO:0000313" key="9">
    <source>
        <dbReference type="EMBL" id="KAK8765472.1"/>
    </source>
</evidence>
<dbReference type="GO" id="GO:0030332">
    <property type="term" value="F:cyclin binding"/>
    <property type="evidence" value="ECO:0007669"/>
    <property type="project" value="TreeGrafter"/>
</dbReference>